<protein>
    <submittedName>
        <fullName evidence="3">Uncharacterized protein</fullName>
    </submittedName>
</protein>
<dbReference type="EMBL" id="JAEQNE010000002">
    <property type="protein sequence ID" value="MBL0392022.1"/>
    <property type="molecule type" value="Genomic_DNA"/>
</dbReference>
<keyword evidence="4" id="KW-1185">Reference proteome</keyword>
<keyword evidence="2" id="KW-0732">Signal</keyword>
<accession>A0A936Z0C1</accession>
<feature type="chain" id="PRO_5036721520" evidence="2">
    <location>
        <begin position="18"/>
        <end position="135"/>
    </location>
</feature>
<keyword evidence="1" id="KW-0472">Membrane</keyword>
<gene>
    <name evidence="3" type="ORF">JJ685_12850</name>
</gene>
<dbReference type="Proteomes" id="UP000599109">
    <property type="component" value="Unassembled WGS sequence"/>
</dbReference>
<evidence type="ECO:0000256" key="2">
    <source>
        <dbReference type="SAM" id="SignalP"/>
    </source>
</evidence>
<feature type="transmembrane region" description="Helical" evidence="1">
    <location>
        <begin position="32"/>
        <end position="53"/>
    </location>
</feature>
<name>A0A936Z0C1_9BURK</name>
<reference evidence="3 4" key="1">
    <citation type="journal article" date="2017" name="Int. J. Syst. Evol. Microbiol.">
        <title>Ramlibacter monticola sp. nov., isolated from forest soil.</title>
        <authorList>
            <person name="Chaudhary D.K."/>
            <person name="Kim J."/>
        </authorList>
    </citation>
    <scope>NUCLEOTIDE SEQUENCE [LARGE SCALE GENOMIC DNA]</scope>
    <source>
        <strain evidence="3 4">KACC 19175</strain>
    </source>
</reference>
<dbReference type="AlphaFoldDB" id="A0A936Z0C1"/>
<feature type="signal peptide" evidence="2">
    <location>
        <begin position="1"/>
        <end position="17"/>
    </location>
</feature>
<organism evidence="3 4">
    <name type="scientific">Ramlibacter monticola</name>
    <dbReference type="NCBI Taxonomy" id="1926872"/>
    <lineage>
        <taxon>Bacteria</taxon>
        <taxon>Pseudomonadati</taxon>
        <taxon>Pseudomonadota</taxon>
        <taxon>Betaproteobacteria</taxon>
        <taxon>Burkholderiales</taxon>
        <taxon>Comamonadaceae</taxon>
        <taxon>Ramlibacter</taxon>
    </lineage>
</organism>
<feature type="transmembrane region" description="Helical" evidence="1">
    <location>
        <begin position="109"/>
        <end position="129"/>
    </location>
</feature>
<keyword evidence="1" id="KW-0812">Transmembrane</keyword>
<evidence type="ECO:0000256" key="1">
    <source>
        <dbReference type="SAM" id="Phobius"/>
    </source>
</evidence>
<sequence>MKARLIALAGAATFAFAGLCDAEVLPASPAPAQAASAGAGTSIVVAMVVPVHAGEATSMTARRPAAALATSSGDRKGGPFQTYLLGAGRYMLDVGTFARARPVLSTISAVPLPGALWLIGSALLVFLGISARRSF</sequence>
<evidence type="ECO:0000313" key="4">
    <source>
        <dbReference type="Proteomes" id="UP000599109"/>
    </source>
</evidence>
<keyword evidence="1" id="KW-1133">Transmembrane helix</keyword>
<comment type="caution">
    <text evidence="3">The sequence shown here is derived from an EMBL/GenBank/DDBJ whole genome shotgun (WGS) entry which is preliminary data.</text>
</comment>
<proteinExistence type="predicted"/>
<evidence type="ECO:0000313" key="3">
    <source>
        <dbReference type="EMBL" id="MBL0392022.1"/>
    </source>
</evidence>